<gene>
    <name evidence="11" type="ORF">I316_03655</name>
</gene>
<comment type="subcellular location">
    <subcellularLocation>
        <location evidence="2">Cytoplasm</location>
    </subcellularLocation>
    <subcellularLocation>
        <location evidence="1">Nucleus</location>
    </subcellularLocation>
</comment>
<dbReference type="PANTHER" id="PTHR10758">
    <property type="entry name" value="26S PROTEASOME NON-ATPASE REGULATORY SUBUNIT 3/COP9 SIGNALOSOME COMPLEX SUBUNIT 3"/>
    <property type="match status" value="1"/>
</dbReference>
<evidence type="ECO:0000256" key="8">
    <source>
        <dbReference type="SAM" id="MobiDB-lite"/>
    </source>
</evidence>
<dbReference type="InterPro" id="IPR050756">
    <property type="entry name" value="CSN3"/>
</dbReference>
<evidence type="ECO:0000313" key="11">
    <source>
        <dbReference type="EMBL" id="OCF34614.1"/>
    </source>
</evidence>
<feature type="compositionally biased region" description="Low complexity" evidence="8">
    <location>
        <begin position="1"/>
        <end position="17"/>
    </location>
</feature>
<dbReference type="InterPro" id="IPR055089">
    <property type="entry name" value="COP9_N"/>
</dbReference>
<dbReference type="EMBL" id="KV700124">
    <property type="protein sequence ID" value="OCF34614.1"/>
    <property type="molecule type" value="Genomic_DNA"/>
</dbReference>
<evidence type="ECO:0000256" key="4">
    <source>
        <dbReference type="ARBA" id="ARBA00014878"/>
    </source>
</evidence>
<feature type="region of interest" description="Disordered" evidence="8">
    <location>
        <begin position="1"/>
        <end position="30"/>
    </location>
</feature>
<reference evidence="12" key="2">
    <citation type="submission" date="2013-12" db="EMBL/GenBank/DDBJ databases">
        <title>Evolution of pathogenesis and genome organization in the Tremellales.</title>
        <authorList>
            <person name="Cuomo C."/>
            <person name="Litvintseva A."/>
            <person name="Heitman J."/>
            <person name="Chen Y."/>
            <person name="Sun S."/>
            <person name="Springer D."/>
            <person name="Dromer F."/>
            <person name="Young S."/>
            <person name="Zeng Q."/>
            <person name="Chapman S."/>
            <person name="Gujja S."/>
            <person name="Saif S."/>
            <person name="Birren B."/>
        </authorList>
    </citation>
    <scope>NUCLEOTIDE SEQUENCE [LARGE SCALE GENOMIC DNA]</scope>
    <source>
        <strain evidence="12">BCC8398</strain>
    </source>
</reference>
<evidence type="ECO:0000256" key="1">
    <source>
        <dbReference type="ARBA" id="ARBA00004123"/>
    </source>
</evidence>
<sequence>MAESSSSATTSHAHPAFPFLPPPPSSRRHTAQIPTKASDILTAISSTDSIGYVQHVLIPSLQPLVDGQPFEGVKLKEKERQRLGEETLACQGEDFYAMPDADVMRMSAGLVYIISARLNSFRTTALYNDELLNFAVRLCSLGDSSQMLLIPKRITNLAWGLLRLAQHLNKVSIAVPALQSLIRLSCQREHFTGVYAAYLEACLISKNFEAGKYVLDQMFLEVRIASPTYLDVLTYFHHAGLICAALRDYGKAQQYFITAVSLPTAAASAIQLACAKRAILCQVLDTGKRVAFPKYTSHNVTRAVDKYAQVYVDLAKEYEAGKSKAVKEIAKKPDFAKDCNQGLVEQVLKSITRRRILQLRETYSRMTINDLVARVGPSSQETVETITAILGEMITSGAISAVITPGTTPATSIVSFTDSRPDYTSAISTNSLAQVNLIASRLEAELAEASRALGASKAYLRKQANILETGGKGLSGAGPGGKGRSVNDFEELMAAEDTAGPTEGAGTRAKGPGSNYADMGF</sequence>
<name>A0A1B9GUA3_9TREE</name>
<dbReference type="Pfam" id="PF01399">
    <property type="entry name" value="PCI"/>
    <property type="match status" value="1"/>
</dbReference>
<evidence type="ECO:0000256" key="2">
    <source>
        <dbReference type="ARBA" id="ARBA00004496"/>
    </source>
</evidence>
<dbReference type="InterPro" id="IPR000717">
    <property type="entry name" value="PCI_dom"/>
</dbReference>
<dbReference type="PANTHER" id="PTHR10758:SF1">
    <property type="entry name" value="COP9 SIGNALOSOME COMPLEX SUBUNIT 3"/>
    <property type="match status" value="1"/>
</dbReference>
<dbReference type="GO" id="GO:0006511">
    <property type="term" value="P:ubiquitin-dependent protein catabolic process"/>
    <property type="evidence" value="ECO:0007669"/>
    <property type="project" value="TreeGrafter"/>
</dbReference>
<dbReference type="Gene3D" id="1.25.40.570">
    <property type="match status" value="1"/>
</dbReference>
<keyword evidence="12" id="KW-1185">Reference proteome</keyword>
<reference evidence="11 12" key="1">
    <citation type="submission" date="2013-07" db="EMBL/GenBank/DDBJ databases">
        <title>The Genome Sequence of Cryptococcus heveanensis BCC8398.</title>
        <authorList>
            <consortium name="The Broad Institute Genome Sequencing Platform"/>
            <person name="Cuomo C."/>
            <person name="Litvintseva A."/>
            <person name="Chen Y."/>
            <person name="Heitman J."/>
            <person name="Sun S."/>
            <person name="Springer D."/>
            <person name="Dromer F."/>
            <person name="Young S.K."/>
            <person name="Zeng Q."/>
            <person name="Gargeya S."/>
            <person name="Fitzgerald M."/>
            <person name="Abouelleil A."/>
            <person name="Alvarado L."/>
            <person name="Berlin A.M."/>
            <person name="Chapman S.B."/>
            <person name="Dewar J."/>
            <person name="Goldberg J."/>
            <person name="Griggs A."/>
            <person name="Gujja S."/>
            <person name="Hansen M."/>
            <person name="Howarth C."/>
            <person name="Imamovic A."/>
            <person name="Larimer J."/>
            <person name="McCowan C."/>
            <person name="Murphy C."/>
            <person name="Pearson M."/>
            <person name="Priest M."/>
            <person name="Roberts A."/>
            <person name="Saif S."/>
            <person name="Shea T."/>
            <person name="Sykes S."/>
            <person name="Wortman J."/>
            <person name="Nusbaum C."/>
            <person name="Birren B."/>
        </authorList>
    </citation>
    <scope>NUCLEOTIDE SEQUENCE [LARGE SCALE GENOMIC DNA]</scope>
    <source>
        <strain evidence="11 12">BCC8398</strain>
    </source>
</reference>
<feature type="region of interest" description="Disordered" evidence="8">
    <location>
        <begin position="497"/>
        <end position="521"/>
    </location>
</feature>
<dbReference type="AlphaFoldDB" id="A0A1B9GUA3"/>
<dbReference type="GO" id="GO:0005737">
    <property type="term" value="C:cytoplasm"/>
    <property type="evidence" value="ECO:0007669"/>
    <property type="project" value="UniProtKB-SubCell"/>
</dbReference>
<proteinExistence type="inferred from homology"/>
<dbReference type="Pfam" id="PF22788">
    <property type="entry name" value="COP9_hel_rpt"/>
    <property type="match status" value="1"/>
</dbReference>
<comment type="similarity">
    <text evidence="3">Belongs to the CSN3 family.</text>
</comment>
<feature type="domain" description="PCI" evidence="9">
    <location>
        <begin position="336"/>
        <end position="404"/>
    </location>
</feature>
<protein>
    <recommendedName>
        <fullName evidence="4">COP9 signalosome complex subunit 3</fullName>
    </recommendedName>
</protein>
<evidence type="ECO:0000256" key="5">
    <source>
        <dbReference type="ARBA" id="ARBA00022490"/>
    </source>
</evidence>
<keyword evidence="7" id="KW-0539">Nucleus</keyword>
<evidence type="ECO:0000256" key="7">
    <source>
        <dbReference type="ARBA" id="ARBA00023242"/>
    </source>
</evidence>
<feature type="domain" description="COP9 signalosome complex subunit 3 N-terminal helical repeats" evidence="10">
    <location>
        <begin position="102"/>
        <end position="298"/>
    </location>
</feature>
<organism evidence="11 12">
    <name type="scientific">Kwoniella heveanensis BCC8398</name>
    <dbReference type="NCBI Taxonomy" id="1296120"/>
    <lineage>
        <taxon>Eukaryota</taxon>
        <taxon>Fungi</taxon>
        <taxon>Dikarya</taxon>
        <taxon>Basidiomycota</taxon>
        <taxon>Agaricomycotina</taxon>
        <taxon>Tremellomycetes</taxon>
        <taxon>Tremellales</taxon>
        <taxon>Cryptococcaceae</taxon>
        <taxon>Kwoniella</taxon>
    </lineage>
</organism>
<dbReference type="OrthoDB" id="29061at2759"/>
<dbReference type="Proteomes" id="UP000092666">
    <property type="component" value="Unassembled WGS sequence"/>
</dbReference>
<keyword evidence="6" id="KW-0736">Signalosome</keyword>
<dbReference type="STRING" id="1296120.A0A1B9GUA3"/>
<evidence type="ECO:0000259" key="9">
    <source>
        <dbReference type="Pfam" id="PF01399"/>
    </source>
</evidence>
<dbReference type="GO" id="GO:0008180">
    <property type="term" value="C:COP9 signalosome"/>
    <property type="evidence" value="ECO:0007669"/>
    <property type="project" value="UniProtKB-KW"/>
</dbReference>
<accession>A0A1B9GUA3</accession>
<evidence type="ECO:0000313" key="12">
    <source>
        <dbReference type="Proteomes" id="UP000092666"/>
    </source>
</evidence>
<evidence type="ECO:0000256" key="3">
    <source>
        <dbReference type="ARBA" id="ARBA00007084"/>
    </source>
</evidence>
<evidence type="ECO:0000259" key="10">
    <source>
        <dbReference type="Pfam" id="PF22788"/>
    </source>
</evidence>
<keyword evidence="5" id="KW-0963">Cytoplasm</keyword>
<evidence type="ECO:0000256" key="6">
    <source>
        <dbReference type="ARBA" id="ARBA00022790"/>
    </source>
</evidence>